<name>A0ABU8WIB4_9BURK</name>
<protein>
    <submittedName>
        <fullName evidence="2">Uncharacterized protein</fullName>
    </submittedName>
</protein>
<evidence type="ECO:0000313" key="2">
    <source>
        <dbReference type="EMBL" id="MEJ8847260.1"/>
    </source>
</evidence>
<reference evidence="2 3" key="1">
    <citation type="submission" date="2024-03" db="EMBL/GenBank/DDBJ databases">
        <title>Novel species of the genus Variovorax.</title>
        <authorList>
            <person name="Liu Q."/>
            <person name="Xin Y.-H."/>
        </authorList>
    </citation>
    <scope>NUCLEOTIDE SEQUENCE [LARGE SCALE GENOMIC DNA]</scope>
    <source>
        <strain evidence="2 3">KACC 18900</strain>
    </source>
</reference>
<feature type="region of interest" description="Disordered" evidence="1">
    <location>
        <begin position="1"/>
        <end position="28"/>
    </location>
</feature>
<evidence type="ECO:0000313" key="3">
    <source>
        <dbReference type="Proteomes" id="UP001385892"/>
    </source>
</evidence>
<dbReference type="Proteomes" id="UP001385892">
    <property type="component" value="Unassembled WGS sequence"/>
</dbReference>
<gene>
    <name evidence="2" type="ORF">WKW82_11400</name>
</gene>
<sequence length="43" mass="4860">MQQVIPLKAPDPSNADPQPECRVGQHPDDLRRIERLFDHPGDA</sequence>
<dbReference type="RefSeq" id="WP_340342400.1">
    <property type="nucleotide sequence ID" value="NZ_JBBKZT010000004.1"/>
</dbReference>
<dbReference type="EMBL" id="JBBKZT010000004">
    <property type="protein sequence ID" value="MEJ8847260.1"/>
    <property type="molecule type" value="Genomic_DNA"/>
</dbReference>
<keyword evidence="3" id="KW-1185">Reference proteome</keyword>
<organism evidence="2 3">
    <name type="scientific">Variovorax rhizosphaerae</name>
    <dbReference type="NCBI Taxonomy" id="1836200"/>
    <lineage>
        <taxon>Bacteria</taxon>
        <taxon>Pseudomonadati</taxon>
        <taxon>Pseudomonadota</taxon>
        <taxon>Betaproteobacteria</taxon>
        <taxon>Burkholderiales</taxon>
        <taxon>Comamonadaceae</taxon>
        <taxon>Variovorax</taxon>
    </lineage>
</organism>
<proteinExistence type="predicted"/>
<accession>A0ABU8WIB4</accession>
<evidence type="ECO:0000256" key="1">
    <source>
        <dbReference type="SAM" id="MobiDB-lite"/>
    </source>
</evidence>
<comment type="caution">
    <text evidence="2">The sequence shown here is derived from an EMBL/GenBank/DDBJ whole genome shotgun (WGS) entry which is preliminary data.</text>
</comment>